<dbReference type="RefSeq" id="WP_160972084.1">
    <property type="nucleotide sequence ID" value="NZ_WWEN01000002.1"/>
</dbReference>
<dbReference type="PANTHER" id="PTHR19288">
    <property type="entry name" value="4-NITROPHENYLPHOSPHATASE-RELATED"/>
    <property type="match status" value="1"/>
</dbReference>
<dbReference type="EMBL" id="WWEN01000002">
    <property type="protein sequence ID" value="MYM54384.1"/>
    <property type="molecule type" value="Genomic_DNA"/>
</dbReference>
<evidence type="ECO:0000256" key="4">
    <source>
        <dbReference type="ARBA" id="ARBA00022842"/>
    </source>
</evidence>
<keyword evidence="4" id="KW-0460">Magnesium</keyword>
<dbReference type="InterPro" id="IPR036412">
    <property type="entry name" value="HAD-like_sf"/>
</dbReference>
<comment type="caution">
    <text evidence="6">The sequence shown here is derived from an EMBL/GenBank/DDBJ whole genome shotgun (WGS) entry which is preliminary data.</text>
</comment>
<dbReference type="InterPro" id="IPR006357">
    <property type="entry name" value="HAD-SF_hydro_IIA"/>
</dbReference>
<dbReference type="NCBIfam" id="TIGR01549">
    <property type="entry name" value="HAD-SF-IA-v1"/>
    <property type="match status" value="1"/>
</dbReference>
<dbReference type="NCBIfam" id="TIGR01458">
    <property type="entry name" value="HAD-SF-IIA-hyp3"/>
    <property type="match status" value="1"/>
</dbReference>
<dbReference type="SUPFAM" id="SSF56784">
    <property type="entry name" value="HAD-like"/>
    <property type="match status" value="1"/>
</dbReference>
<proteinExistence type="inferred from homology"/>
<dbReference type="AlphaFoldDB" id="A0A6L8LEA1"/>
<keyword evidence="7" id="KW-1185">Reference proteome</keyword>
<keyword evidence="6" id="KW-0378">Hydrolase</keyword>
<name>A0A6L8LEA1_9RHOB</name>
<evidence type="ECO:0000313" key="6">
    <source>
        <dbReference type="EMBL" id="MYM54384.1"/>
    </source>
</evidence>
<dbReference type="GO" id="GO:0005737">
    <property type="term" value="C:cytoplasm"/>
    <property type="evidence" value="ECO:0007669"/>
    <property type="project" value="TreeGrafter"/>
</dbReference>
<keyword evidence="3" id="KW-0479">Metal-binding</keyword>
<evidence type="ECO:0000256" key="3">
    <source>
        <dbReference type="ARBA" id="ARBA00022723"/>
    </source>
</evidence>
<dbReference type="InterPro" id="IPR006439">
    <property type="entry name" value="HAD-SF_hydro_IA"/>
</dbReference>
<dbReference type="GO" id="GO:0016791">
    <property type="term" value="F:phosphatase activity"/>
    <property type="evidence" value="ECO:0007669"/>
    <property type="project" value="InterPro"/>
</dbReference>
<dbReference type="InterPro" id="IPR023214">
    <property type="entry name" value="HAD_sf"/>
</dbReference>
<accession>A0A6L8LEA1</accession>
<evidence type="ECO:0000313" key="7">
    <source>
        <dbReference type="Proteomes" id="UP000479043"/>
    </source>
</evidence>
<dbReference type="Proteomes" id="UP000479043">
    <property type="component" value="Unassembled WGS sequence"/>
</dbReference>
<dbReference type="Pfam" id="PF13344">
    <property type="entry name" value="Hydrolase_6"/>
    <property type="match status" value="1"/>
</dbReference>
<dbReference type="NCBIfam" id="TIGR01460">
    <property type="entry name" value="HAD-SF-IIA"/>
    <property type="match status" value="1"/>
</dbReference>
<comment type="similarity">
    <text evidence="2">Belongs to the HAD-like hydrolase superfamily.</text>
</comment>
<dbReference type="PANTHER" id="PTHR19288:SF46">
    <property type="entry name" value="HALOACID DEHALOGENASE-LIKE HYDROLASE DOMAIN-CONTAINING PROTEIN 2"/>
    <property type="match status" value="1"/>
</dbReference>
<dbReference type="InterPro" id="IPR006355">
    <property type="entry name" value="LHPP/HDHD2"/>
</dbReference>
<gene>
    <name evidence="6" type="ORF">GR167_03640</name>
</gene>
<reference evidence="6 7" key="1">
    <citation type="submission" date="2020-01" db="EMBL/GenBank/DDBJ databases">
        <authorList>
            <person name="Chen S."/>
        </authorList>
    </citation>
    <scope>NUCLEOTIDE SEQUENCE [LARGE SCALE GENOMIC DNA]</scope>
    <source>
        <strain evidence="6 7">GS-10</strain>
    </source>
</reference>
<dbReference type="Gene3D" id="3.40.50.1000">
    <property type="entry name" value="HAD superfamily/HAD-like"/>
    <property type="match status" value="2"/>
</dbReference>
<evidence type="ECO:0000256" key="5">
    <source>
        <dbReference type="ARBA" id="ARBA00039666"/>
    </source>
</evidence>
<evidence type="ECO:0000256" key="1">
    <source>
        <dbReference type="ARBA" id="ARBA00001946"/>
    </source>
</evidence>
<sequence>MIRGVVLDIAGVLYQGDHAVPGAIAALDRLKGAGLPVRYLTNSTRSPKRKIVAKLAAMGFAVDPAEVLTPAEAACDWLKREGYAPHLLVHPDLEEDFAGLSGGERTAVVVGDAGPFFTYERMNAAFRELVKGAPLLALATNRVFRDADGALSLDAGAFVRALEYSSGSEALLFGKPAAEFFHTAVRRMGCDPDEVAMIGDDAESDVAGALKAGLGGAYLVRTGKYRAGDEARFAPCPTAVVADVAEAVETVLQSRD</sequence>
<dbReference type="GO" id="GO:0046872">
    <property type="term" value="F:metal ion binding"/>
    <property type="evidence" value="ECO:0007669"/>
    <property type="project" value="UniProtKB-KW"/>
</dbReference>
<comment type="cofactor">
    <cofactor evidence="1">
        <name>Mg(2+)</name>
        <dbReference type="ChEBI" id="CHEBI:18420"/>
    </cofactor>
</comment>
<organism evidence="6 7">
    <name type="scientific">Thalassovita mangrovi</name>
    <dbReference type="NCBI Taxonomy" id="2692236"/>
    <lineage>
        <taxon>Bacteria</taxon>
        <taxon>Pseudomonadati</taxon>
        <taxon>Pseudomonadota</taxon>
        <taxon>Alphaproteobacteria</taxon>
        <taxon>Rhodobacterales</taxon>
        <taxon>Roseobacteraceae</taxon>
        <taxon>Thalassovita</taxon>
    </lineage>
</organism>
<dbReference type="Pfam" id="PF13242">
    <property type="entry name" value="Hydrolase_like"/>
    <property type="match status" value="1"/>
</dbReference>
<evidence type="ECO:0000256" key="2">
    <source>
        <dbReference type="ARBA" id="ARBA00007958"/>
    </source>
</evidence>
<protein>
    <recommendedName>
        <fullName evidence="5">Haloacid dehalogenase-like hydrolase domain-containing protein 2</fullName>
    </recommendedName>
</protein>